<dbReference type="SUPFAM" id="SSF49785">
    <property type="entry name" value="Galactose-binding domain-like"/>
    <property type="match status" value="1"/>
</dbReference>
<dbReference type="GO" id="GO:0005975">
    <property type="term" value="P:carbohydrate metabolic process"/>
    <property type="evidence" value="ECO:0007669"/>
    <property type="project" value="InterPro"/>
</dbReference>
<evidence type="ECO:0000256" key="2">
    <source>
        <dbReference type="ARBA" id="ARBA00022801"/>
    </source>
</evidence>
<dbReference type="Gene3D" id="3.20.20.80">
    <property type="entry name" value="Glycosidases"/>
    <property type="match status" value="1"/>
</dbReference>
<dbReference type="InterPro" id="IPR008979">
    <property type="entry name" value="Galactose-bd-like_sf"/>
</dbReference>
<dbReference type="Proteomes" id="UP001155483">
    <property type="component" value="Unassembled WGS sequence"/>
</dbReference>
<evidence type="ECO:0000259" key="4">
    <source>
        <dbReference type="Pfam" id="PF00703"/>
    </source>
</evidence>
<comment type="similarity">
    <text evidence="1">Belongs to the glycosyl hydrolase 2 family.</text>
</comment>
<dbReference type="RefSeq" id="WP_279297596.1">
    <property type="nucleotide sequence ID" value="NZ_JAOTIF010000010.1"/>
</dbReference>
<dbReference type="SUPFAM" id="SSF49303">
    <property type="entry name" value="beta-Galactosidase/glucuronidase domain"/>
    <property type="match status" value="1"/>
</dbReference>
<evidence type="ECO:0000256" key="3">
    <source>
        <dbReference type="ARBA" id="ARBA00023295"/>
    </source>
</evidence>
<feature type="domain" description="Glycoside hydrolase family 2 immunoglobulin-like beta-sandwich" evidence="4">
    <location>
        <begin position="243"/>
        <end position="313"/>
    </location>
</feature>
<dbReference type="AlphaFoldDB" id="A0A9X2XX51"/>
<dbReference type="SUPFAM" id="SSF51445">
    <property type="entry name" value="(Trans)glycosidases"/>
    <property type="match status" value="1"/>
</dbReference>
<sequence>MYRLLLGLSFFIIAVCAFPQNRNKPILLNGTWEFEQTKSAFPPSRFSRKIPVPGLIHLANPKVEEYHKFFKRPEQVNAKMEHSVYEIDYVPRYNWYRKKVIIPADVKGLEVVLTIKKSQYVTQVFVNGIDLGSSIECYTPIDIAITRALKFGAENEILIKVGDRYWLPSQAAGGTDKEKEHYLPGIWDDVIISFTNKIKVNRALLLPSLKESKVTAKLLLWNLNHAQVFYGETMQDSSVVAVKIYENRTRKLVAGQELPFVSIRDRNNELTLNIPIRNVHPWSPEDPFLYVAEISVYYKGSLSDRIEKKFGMRDFERRGKFFYLNGNKYLLRGSNITLQRFFEDPDCSNLAWDTTWVKKMLIEIPKKLDWNAMRICVGIAPGFWYDLADEYGLLFQNEWLYWQNHGWDEQIKKEYTNWVWSDGSHPSIAIWDGINENWDNYIGNVLIPELKQLDPTRIWDAGYMTSTSMHNDDMDEPHPYEGVNFSADANPPKYPLGDLSYKPDIIKQSEEASSAQLVNEYGWIWLWRNGQPSKLTVGMYEHYLGKNSTTEQRFALQAYWLQLETEWLRSNRNFAGVLAFCYLTNNYGYTGDWFIGDVKDLQPSPVLYWFKDCFAPVNVFINLEDERYVKDVKSHIPGEDLHFTLVGLNDLQNEVHGKLNIQLINSKGQAVFNDSLQIALPASDRMTIPYAFKLPEVPGGYLLKTSFHAEGAQGSKMSRRYIKVGQLMEYNFYELPVTDSKTF</sequence>
<dbReference type="Pfam" id="PF00703">
    <property type="entry name" value="Glyco_hydro_2"/>
    <property type="match status" value="1"/>
</dbReference>
<accession>A0A9X2XX51</accession>
<dbReference type="PANTHER" id="PTHR42732">
    <property type="entry name" value="BETA-GALACTOSIDASE"/>
    <property type="match status" value="1"/>
</dbReference>
<gene>
    <name evidence="5" type="ORF">OCK74_13620</name>
</gene>
<dbReference type="PANTHER" id="PTHR42732:SF1">
    <property type="entry name" value="BETA-MANNOSIDASE"/>
    <property type="match status" value="1"/>
</dbReference>
<dbReference type="Gene3D" id="2.60.120.260">
    <property type="entry name" value="Galactose-binding domain-like"/>
    <property type="match status" value="1"/>
</dbReference>
<dbReference type="GO" id="GO:0004553">
    <property type="term" value="F:hydrolase activity, hydrolyzing O-glycosyl compounds"/>
    <property type="evidence" value="ECO:0007669"/>
    <property type="project" value="InterPro"/>
</dbReference>
<dbReference type="InterPro" id="IPR036156">
    <property type="entry name" value="Beta-gal/glucu_dom_sf"/>
</dbReference>
<dbReference type="InterPro" id="IPR006102">
    <property type="entry name" value="Ig-like_GH2"/>
</dbReference>
<comment type="caution">
    <text evidence="5">The sequence shown here is derived from an EMBL/GenBank/DDBJ whole genome shotgun (WGS) entry which is preliminary data.</text>
</comment>
<reference evidence="5" key="2">
    <citation type="submission" date="2023-04" db="EMBL/GenBank/DDBJ databases">
        <title>Paracnuella aquatica gen. nov., sp. nov., a member of the family Chitinophagaceae isolated from a hot spring.</title>
        <authorList>
            <person name="Wang C."/>
        </authorList>
    </citation>
    <scope>NUCLEOTIDE SEQUENCE</scope>
    <source>
        <strain evidence="5">LB-8</strain>
    </source>
</reference>
<dbReference type="EMBL" id="JAOTIF010000010">
    <property type="protein sequence ID" value="MCU7550157.1"/>
    <property type="molecule type" value="Genomic_DNA"/>
</dbReference>
<dbReference type="Gene3D" id="2.60.40.10">
    <property type="entry name" value="Immunoglobulins"/>
    <property type="match status" value="1"/>
</dbReference>
<evidence type="ECO:0000313" key="6">
    <source>
        <dbReference type="Proteomes" id="UP001155483"/>
    </source>
</evidence>
<protein>
    <recommendedName>
        <fullName evidence="4">Glycoside hydrolase family 2 immunoglobulin-like beta-sandwich domain-containing protein</fullName>
    </recommendedName>
</protein>
<dbReference type="InterPro" id="IPR017853">
    <property type="entry name" value="GH"/>
</dbReference>
<evidence type="ECO:0000313" key="5">
    <source>
        <dbReference type="EMBL" id="MCU7550157.1"/>
    </source>
</evidence>
<proteinExistence type="inferred from homology"/>
<dbReference type="InterPro" id="IPR051913">
    <property type="entry name" value="GH2_Domain-Containing"/>
</dbReference>
<evidence type="ECO:0000256" key="1">
    <source>
        <dbReference type="ARBA" id="ARBA00007401"/>
    </source>
</evidence>
<keyword evidence="2" id="KW-0378">Hydrolase</keyword>
<name>A0A9X2XX51_9BACT</name>
<organism evidence="5 6">
    <name type="scientific">Paraflavisolibacter caeni</name>
    <dbReference type="NCBI Taxonomy" id="2982496"/>
    <lineage>
        <taxon>Bacteria</taxon>
        <taxon>Pseudomonadati</taxon>
        <taxon>Bacteroidota</taxon>
        <taxon>Chitinophagia</taxon>
        <taxon>Chitinophagales</taxon>
        <taxon>Chitinophagaceae</taxon>
        <taxon>Paraflavisolibacter</taxon>
    </lineage>
</organism>
<keyword evidence="3" id="KW-0326">Glycosidase</keyword>
<reference evidence="5" key="1">
    <citation type="submission" date="2022-09" db="EMBL/GenBank/DDBJ databases">
        <authorList>
            <person name="Yuan C."/>
            <person name="Ke Z."/>
        </authorList>
    </citation>
    <scope>NUCLEOTIDE SEQUENCE</scope>
    <source>
        <strain evidence="5">LB-8</strain>
    </source>
</reference>
<dbReference type="InterPro" id="IPR013783">
    <property type="entry name" value="Ig-like_fold"/>
</dbReference>
<keyword evidence="6" id="KW-1185">Reference proteome</keyword>